<organism evidence="1 2">
    <name type="scientific">Gemmata obscuriglobus</name>
    <dbReference type="NCBI Taxonomy" id="114"/>
    <lineage>
        <taxon>Bacteria</taxon>
        <taxon>Pseudomonadati</taxon>
        <taxon>Planctomycetota</taxon>
        <taxon>Planctomycetia</taxon>
        <taxon>Gemmatales</taxon>
        <taxon>Gemmataceae</taxon>
        <taxon>Gemmata</taxon>
    </lineage>
</organism>
<accession>A0A2Z3H9N8</accession>
<protein>
    <submittedName>
        <fullName evidence="1">Uncharacterized protein</fullName>
    </submittedName>
</protein>
<name>A0A2Z3H9N8_9BACT</name>
<dbReference type="OrthoDB" id="9769319at2"/>
<evidence type="ECO:0000313" key="2">
    <source>
        <dbReference type="Proteomes" id="UP000245802"/>
    </source>
</evidence>
<proteinExistence type="predicted"/>
<dbReference type="RefSeq" id="WP_010050408.1">
    <property type="nucleotide sequence ID" value="NZ_CP025958.1"/>
</dbReference>
<dbReference type="KEGG" id="gog:C1280_23755"/>
<dbReference type="Proteomes" id="UP000245802">
    <property type="component" value="Chromosome"/>
</dbReference>
<gene>
    <name evidence="1" type="ORF">C1280_23755</name>
</gene>
<dbReference type="EMBL" id="CP025958">
    <property type="protein sequence ID" value="AWM39715.1"/>
    <property type="molecule type" value="Genomic_DNA"/>
</dbReference>
<keyword evidence="2" id="KW-1185">Reference proteome</keyword>
<dbReference type="AlphaFoldDB" id="A0A2Z3H9N8"/>
<evidence type="ECO:0000313" key="1">
    <source>
        <dbReference type="EMBL" id="AWM39715.1"/>
    </source>
</evidence>
<reference evidence="1 2" key="1">
    <citation type="submission" date="2018-01" db="EMBL/GenBank/DDBJ databases">
        <title>G. obscuriglobus.</title>
        <authorList>
            <person name="Franke J."/>
            <person name="Blomberg W."/>
            <person name="Selmecki A."/>
        </authorList>
    </citation>
    <scope>NUCLEOTIDE SEQUENCE [LARGE SCALE GENOMIC DNA]</scope>
    <source>
        <strain evidence="1 2">DSM 5831</strain>
    </source>
</reference>
<sequence length="137" mass="15678">MSWGLHYTLPWDVLDRDRIRAAAEHVVGTNLGLTRYEIDDRGPDLVWVFFYFPAALERRLGHSNAERNFPLYGIADGDEAFVHFTFEHTPPDNGYELPCETYFEFYSNISGNFIFAGVGIEVADRLGKHFGVTCRPD</sequence>